<dbReference type="KEGG" id="xca:xcc-b100_1523"/>
<name>B0RQY8_XANCB</name>
<sequence>MRSLYQRPARYTRGNGNGNGHYAREALIFHQLA</sequence>
<evidence type="ECO:0000313" key="2">
    <source>
        <dbReference type="EMBL" id="CAP50873.1"/>
    </source>
</evidence>
<dbReference type="Proteomes" id="UP000001188">
    <property type="component" value="Chromosome"/>
</dbReference>
<dbReference type="HOGENOM" id="CLU_3384440_0_0_6"/>
<feature type="region of interest" description="Disordered" evidence="1">
    <location>
        <begin position="1"/>
        <end position="21"/>
    </location>
</feature>
<protein>
    <submittedName>
        <fullName evidence="2">Uncharacterized protein</fullName>
    </submittedName>
</protein>
<evidence type="ECO:0000256" key="1">
    <source>
        <dbReference type="SAM" id="MobiDB-lite"/>
    </source>
</evidence>
<proteinExistence type="predicted"/>
<accession>B0RQY8</accession>
<gene>
    <name evidence="2" type="ORF">XCCB100_1523</name>
</gene>
<dbReference type="AlphaFoldDB" id="B0RQY8"/>
<organism evidence="2 3">
    <name type="scientific">Xanthomonas campestris pv. campestris (strain B100)</name>
    <dbReference type="NCBI Taxonomy" id="509169"/>
    <lineage>
        <taxon>Bacteria</taxon>
        <taxon>Pseudomonadati</taxon>
        <taxon>Pseudomonadota</taxon>
        <taxon>Gammaproteobacteria</taxon>
        <taxon>Lysobacterales</taxon>
        <taxon>Lysobacteraceae</taxon>
        <taxon>Xanthomonas</taxon>
    </lineage>
</organism>
<evidence type="ECO:0000313" key="3">
    <source>
        <dbReference type="Proteomes" id="UP000001188"/>
    </source>
</evidence>
<reference evidence="2 3" key="1">
    <citation type="journal article" date="2008" name="J. Biotechnol.">
        <title>The genome of Xanthomonas campestris pv. campestris B100 and its use for the reconstruction of metabolic pathways involved in xanthan biosynthesis.</title>
        <authorList>
            <person name="Vorholter F.J."/>
            <person name="Schneiker S."/>
            <person name="Goesmann A."/>
            <person name="Krause L."/>
            <person name="Bekel T."/>
            <person name="Kaiser O."/>
            <person name="Linke B."/>
            <person name="Patschkowski T."/>
            <person name="Ruckert C."/>
            <person name="Schmid J."/>
            <person name="Sidhu V.K."/>
            <person name="Sieber V."/>
            <person name="Tauch A."/>
            <person name="Watt S.A."/>
            <person name="Weisshaar B."/>
            <person name="Becker A."/>
            <person name="Niehaus K."/>
            <person name="Puhler A."/>
        </authorList>
    </citation>
    <scope>NUCLEOTIDE SEQUENCE [LARGE SCALE GENOMIC DNA]</scope>
    <source>
        <strain evidence="2 3">B100</strain>
    </source>
</reference>
<dbReference type="EMBL" id="AM920689">
    <property type="protein sequence ID" value="CAP50873.1"/>
    <property type="molecule type" value="Genomic_DNA"/>
</dbReference>